<dbReference type="GeneID" id="37010982"/>
<evidence type="ECO:0000313" key="2">
    <source>
        <dbReference type="EMBL" id="PWN22130.1"/>
    </source>
</evidence>
<feature type="compositionally biased region" description="Low complexity" evidence="1">
    <location>
        <begin position="408"/>
        <end position="420"/>
    </location>
</feature>
<feature type="region of interest" description="Disordered" evidence="1">
    <location>
        <begin position="1"/>
        <end position="78"/>
    </location>
</feature>
<dbReference type="EMBL" id="KZ819323">
    <property type="protein sequence ID" value="PWN22130.1"/>
    <property type="molecule type" value="Genomic_DNA"/>
</dbReference>
<reference evidence="2 3" key="1">
    <citation type="journal article" date="2018" name="Mol. Biol. Evol.">
        <title>Broad Genomic Sampling Reveals a Smut Pathogenic Ancestry of the Fungal Clade Ustilaginomycotina.</title>
        <authorList>
            <person name="Kijpornyongpan T."/>
            <person name="Mondo S.J."/>
            <person name="Barry K."/>
            <person name="Sandor L."/>
            <person name="Lee J."/>
            <person name="Lipzen A."/>
            <person name="Pangilinan J."/>
            <person name="LaButti K."/>
            <person name="Hainaut M."/>
            <person name="Henrissat B."/>
            <person name="Grigoriev I.V."/>
            <person name="Spatafora J.W."/>
            <person name="Aime M.C."/>
        </authorList>
    </citation>
    <scope>NUCLEOTIDE SEQUENCE [LARGE SCALE GENOMIC DNA]</scope>
    <source>
        <strain evidence="2 3">MCA 4718</strain>
    </source>
</reference>
<organism evidence="2 3">
    <name type="scientific">Pseudomicrostroma glucosiphilum</name>
    <dbReference type="NCBI Taxonomy" id="1684307"/>
    <lineage>
        <taxon>Eukaryota</taxon>
        <taxon>Fungi</taxon>
        <taxon>Dikarya</taxon>
        <taxon>Basidiomycota</taxon>
        <taxon>Ustilaginomycotina</taxon>
        <taxon>Exobasidiomycetes</taxon>
        <taxon>Microstromatales</taxon>
        <taxon>Microstromatales incertae sedis</taxon>
        <taxon>Pseudomicrostroma</taxon>
    </lineage>
</organism>
<evidence type="ECO:0000256" key="1">
    <source>
        <dbReference type="SAM" id="MobiDB-lite"/>
    </source>
</evidence>
<evidence type="ECO:0000313" key="3">
    <source>
        <dbReference type="Proteomes" id="UP000245942"/>
    </source>
</evidence>
<feature type="compositionally biased region" description="Low complexity" evidence="1">
    <location>
        <begin position="240"/>
        <end position="261"/>
    </location>
</feature>
<sequence length="455" mass="47045">MATASASSSSSSSSSNRPRLAPLTPATPASTSGSEGISRIEGYHPSTYSSRMAGRSSFSSPASSSPASPLSRRGSCSSAEPVVRGGFVIPSITLTPPDARHSRSQSLPWQDFTSKTTLYVPVKTEDIGWEEGGLWWCGKFEYREVSLYGGKDDHVVGKYRGGPEGYSYMDIWDQDAFDGKEAAPPRKNDEPAPQKAASKKVTTAEKRRASESAIEERPAALSSTSSSSSSSSSGNDTPKSSASTTSVSSSSATSILSTQSSEAPAKATLALIPDNKGTITPPPSSRRSSASSCPSLSSTPSSSRRSSDSTNDDDDDAMDLDTPVDPSLPGSYSTLVTAALAKGEDAETLMCDSPSTTLDPSAGAKAPFAKLEAALLALKAEKKAHGGGPIAAIDEEPTTTSTKAAVVSPTSATPRPAPASIFKSGQSLLLSEDGPSASHHWPRGRGVARIAARPC</sequence>
<dbReference type="AlphaFoldDB" id="A0A316UA76"/>
<feature type="compositionally biased region" description="Low complexity" evidence="1">
    <location>
        <begin position="49"/>
        <end position="75"/>
    </location>
</feature>
<dbReference type="OrthoDB" id="3355573at2759"/>
<feature type="compositionally biased region" description="Low complexity" evidence="1">
    <location>
        <begin position="222"/>
        <end position="233"/>
    </location>
</feature>
<feature type="compositionally biased region" description="Basic and acidic residues" evidence="1">
    <location>
        <begin position="202"/>
        <end position="218"/>
    </location>
</feature>
<feature type="region of interest" description="Disordered" evidence="1">
    <location>
        <begin position="387"/>
        <end position="455"/>
    </location>
</feature>
<accession>A0A316UA76</accession>
<dbReference type="Proteomes" id="UP000245942">
    <property type="component" value="Unassembled WGS sequence"/>
</dbReference>
<dbReference type="RefSeq" id="XP_025349290.1">
    <property type="nucleotide sequence ID" value="XM_025489248.1"/>
</dbReference>
<feature type="compositionally biased region" description="Low complexity" evidence="1">
    <location>
        <begin position="285"/>
        <end position="304"/>
    </location>
</feature>
<proteinExistence type="predicted"/>
<keyword evidence="3" id="KW-1185">Reference proteome</keyword>
<feature type="compositionally biased region" description="Acidic residues" evidence="1">
    <location>
        <begin position="310"/>
        <end position="319"/>
    </location>
</feature>
<gene>
    <name evidence="2" type="ORF">BCV69DRAFT_133761</name>
</gene>
<feature type="compositionally biased region" description="Low complexity" evidence="1">
    <location>
        <begin position="1"/>
        <end position="32"/>
    </location>
</feature>
<protein>
    <submittedName>
        <fullName evidence="2">Uncharacterized protein</fullName>
    </submittedName>
</protein>
<feature type="region of interest" description="Disordered" evidence="1">
    <location>
        <begin position="178"/>
        <end position="331"/>
    </location>
</feature>
<feature type="compositionally biased region" description="Basic and acidic residues" evidence="1">
    <location>
        <begin position="178"/>
        <end position="192"/>
    </location>
</feature>
<name>A0A316UA76_9BASI</name>